<evidence type="ECO:0000313" key="1">
    <source>
        <dbReference type="EMBL" id="CAL6017784.1"/>
    </source>
</evidence>
<keyword evidence="2" id="KW-1185">Reference proteome</keyword>
<dbReference type="Proteomes" id="UP001642409">
    <property type="component" value="Unassembled WGS sequence"/>
</dbReference>
<protein>
    <submittedName>
        <fullName evidence="1">Hypothetical_protein</fullName>
    </submittedName>
</protein>
<dbReference type="EMBL" id="CAXDID020000079">
    <property type="protein sequence ID" value="CAL6017784.1"/>
    <property type="molecule type" value="Genomic_DNA"/>
</dbReference>
<accession>A0ABP1IK34</accession>
<evidence type="ECO:0000313" key="2">
    <source>
        <dbReference type="Proteomes" id="UP001642409"/>
    </source>
</evidence>
<gene>
    <name evidence="1" type="ORF">HINF_LOCUS26153</name>
</gene>
<sequence length="176" mass="20625">MNLSKNSYFNKTNGITLTPHKVTAIIEKQTKINEVLKGHQKIKIKRKETVILKLFNKIKYTTFEIYTTMQYKQPSLAGTHLQSLSIFKLQVISNNQFFIFESCCDDFADTDYMIGNTLNTHVKLVWRSIQNAGQTTSQIQYDEDNKYHNKYYFKITTHLTKCMHFDTVTSIPQYSQ</sequence>
<name>A0ABP1IK34_9EUKA</name>
<proteinExistence type="predicted"/>
<organism evidence="1 2">
    <name type="scientific">Hexamita inflata</name>
    <dbReference type="NCBI Taxonomy" id="28002"/>
    <lineage>
        <taxon>Eukaryota</taxon>
        <taxon>Metamonada</taxon>
        <taxon>Diplomonadida</taxon>
        <taxon>Hexamitidae</taxon>
        <taxon>Hexamitinae</taxon>
        <taxon>Hexamita</taxon>
    </lineage>
</organism>
<reference evidence="1 2" key="1">
    <citation type="submission" date="2024-07" db="EMBL/GenBank/DDBJ databases">
        <authorList>
            <person name="Akdeniz Z."/>
        </authorList>
    </citation>
    <scope>NUCLEOTIDE SEQUENCE [LARGE SCALE GENOMIC DNA]</scope>
</reference>
<comment type="caution">
    <text evidence="1">The sequence shown here is derived from an EMBL/GenBank/DDBJ whole genome shotgun (WGS) entry which is preliminary data.</text>
</comment>